<dbReference type="Pfam" id="PF00501">
    <property type="entry name" value="AMP-binding"/>
    <property type="match status" value="1"/>
</dbReference>
<gene>
    <name evidence="2" type="ORF">ACFQE1_15465</name>
</gene>
<evidence type="ECO:0000259" key="1">
    <source>
        <dbReference type="Pfam" id="PF00501"/>
    </source>
</evidence>
<comment type="caution">
    <text evidence="2">The sequence shown here is derived from an EMBL/GenBank/DDBJ whole genome shotgun (WGS) entry which is preliminary data.</text>
</comment>
<evidence type="ECO:0000313" key="3">
    <source>
        <dbReference type="Proteomes" id="UP001596328"/>
    </source>
</evidence>
<keyword evidence="3" id="KW-1185">Reference proteome</keyword>
<name>A0ABD5S237_9EURY</name>
<reference evidence="2 3" key="1">
    <citation type="journal article" date="2019" name="Int. J. Syst. Evol. Microbiol.">
        <title>The Global Catalogue of Microorganisms (GCM) 10K type strain sequencing project: providing services to taxonomists for standard genome sequencing and annotation.</title>
        <authorList>
            <consortium name="The Broad Institute Genomics Platform"/>
            <consortium name="The Broad Institute Genome Sequencing Center for Infectious Disease"/>
            <person name="Wu L."/>
            <person name="Ma J."/>
        </authorList>
    </citation>
    <scope>NUCLEOTIDE SEQUENCE [LARGE SCALE GENOMIC DNA]</scope>
    <source>
        <strain evidence="2 3">NBRC 111368</strain>
    </source>
</reference>
<dbReference type="Proteomes" id="UP001596328">
    <property type="component" value="Unassembled WGS sequence"/>
</dbReference>
<dbReference type="AlphaFoldDB" id="A0ABD5S237"/>
<organism evidence="2 3">
    <name type="scientific">Halobium palmae</name>
    <dbReference type="NCBI Taxonomy" id="1776492"/>
    <lineage>
        <taxon>Archaea</taxon>
        <taxon>Methanobacteriati</taxon>
        <taxon>Methanobacteriota</taxon>
        <taxon>Stenosarchaea group</taxon>
        <taxon>Halobacteria</taxon>
        <taxon>Halobacteriales</taxon>
        <taxon>Haloferacaceae</taxon>
        <taxon>Halobium</taxon>
    </lineage>
</organism>
<dbReference type="SUPFAM" id="SSF56801">
    <property type="entry name" value="Acetyl-CoA synthetase-like"/>
    <property type="match status" value="1"/>
</dbReference>
<accession>A0ABD5S237</accession>
<dbReference type="EMBL" id="JBHSWU010000679">
    <property type="protein sequence ID" value="MFC6725739.1"/>
    <property type="molecule type" value="Genomic_DNA"/>
</dbReference>
<feature type="domain" description="AMP-dependent synthetase/ligase" evidence="1">
    <location>
        <begin position="6"/>
        <end position="57"/>
    </location>
</feature>
<dbReference type="InterPro" id="IPR000873">
    <property type="entry name" value="AMP-dep_synth/lig_dom"/>
</dbReference>
<sequence>MKDWLTHRVRTSPAKTALVESETDEEWTYAALDDEVTALAGRLAALGVRDGDHVGSLVGT</sequence>
<proteinExistence type="predicted"/>
<protein>
    <submittedName>
        <fullName evidence="2">AMP-binding protein</fullName>
    </submittedName>
</protein>
<dbReference type="Gene3D" id="3.40.50.980">
    <property type="match status" value="1"/>
</dbReference>
<feature type="non-terminal residue" evidence="2">
    <location>
        <position position="60"/>
    </location>
</feature>
<evidence type="ECO:0000313" key="2">
    <source>
        <dbReference type="EMBL" id="MFC6725739.1"/>
    </source>
</evidence>